<dbReference type="RefSeq" id="WP_093445938.1">
    <property type="nucleotide sequence ID" value="NZ_BAABWI010000002.1"/>
</dbReference>
<gene>
    <name evidence="2" type="ORF">SAMN05421762_3166</name>
</gene>
<dbReference type="OrthoDB" id="9810784at2"/>
<name>A0A1I1P341_9RHOB</name>
<dbReference type="Proteomes" id="UP000231644">
    <property type="component" value="Unassembled WGS sequence"/>
</dbReference>
<dbReference type="SUPFAM" id="SSF56925">
    <property type="entry name" value="OMPA-like"/>
    <property type="match status" value="1"/>
</dbReference>
<evidence type="ECO:0000256" key="1">
    <source>
        <dbReference type="SAM" id="MobiDB-lite"/>
    </source>
</evidence>
<reference evidence="2 3" key="1">
    <citation type="submission" date="2016-10" db="EMBL/GenBank/DDBJ databases">
        <authorList>
            <person name="de Groot N.N."/>
        </authorList>
    </citation>
    <scope>NUCLEOTIDE SEQUENCE [LARGE SCALE GENOMIC DNA]</scope>
    <source>
        <strain evidence="2 3">DSM 29619</strain>
    </source>
</reference>
<dbReference type="STRING" id="517719.SAMN05421762_3166"/>
<evidence type="ECO:0000313" key="3">
    <source>
        <dbReference type="Proteomes" id="UP000231644"/>
    </source>
</evidence>
<evidence type="ECO:0000313" key="2">
    <source>
        <dbReference type="EMBL" id="SFD01393.1"/>
    </source>
</evidence>
<feature type="region of interest" description="Disordered" evidence="1">
    <location>
        <begin position="1"/>
        <end position="24"/>
    </location>
</feature>
<dbReference type="AlphaFoldDB" id="A0A1I1P341"/>
<accession>A0A1I1P341</accession>
<dbReference type="Gene3D" id="2.40.160.20">
    <property type="match status" value="1"/>
</dbReference>
<proteinExistence type="predicted"/>
<dbReference type="InterPro" id="IPR011250">
    <property type="entry name" value="OMP/PagP_B-barrel"/>
</dbReference>
<dbReference type="EMBL" id="FOLX01000001">
    <property type="protein sequence ID" value="SFD01393.1"/>
    <property type="molecule type" value="Genomic_DNA"/>
</dbReference>
<keyword evidence="3" id="KW-1185">Reference proteome</keyword>
<feature type="compositionally biased region" description="Low complexity" evidence="1">
    <location>
        <begin position="1"/>
        <end position="15"/>
    </location>
</feature>
<sequence>MLKTRPTQSTPQPTRASASRRLNGRTGQGLAAIAGAATLAAGLTLAAPARAEMELNFYTGYQTAPHSRVTGTRGASSGSTSFDSLIGWQGKSFSAPPYYGLRATWWRPSNVGFGLEFSHNKVYAPAAEMPAGFSRLEFTDGLNIITANISKRWPGAWGGSITPYVSGGLGISMPHVDVTEGTNVTYGYQVTGAAARVTAGAKYQLNDRWSIFGEYQFTWSQNSADLAGGGNLNTRIFTNALNIGVGFSF</sequence>
<protein>
    <submittedName>
        <fullName evidence="2">Lipid A oxidase</fullName>
    </submittedName>
</protein>
<organism evidence="2 3">
    <name type="scientific">Pseudooceanicola nitratireducens</name>
    <dbReference type="NCBI Taxonomy" id="517719"/>
    <lineage>
        <taxon>Bacteria</taxon>
        <taxon>Pseudomonadati</taxon>
        <taxon>Pseudomonadota</taxon>
        <taxon>Alphaproteobacteria</taxon>
        <taxon>Rhodobacterales</taxon>
        <taxon>Paracoccaceae</taxon>
        <taxon>Pseudooceanicola</taxon>
    </lineage>
</organism>